<gene>
    <name evidence="5" type="ORF">ABUL08_28690</name>
    <name evidence="4" type="ORF">VK199_28600</name>
</gene>
<dbReference type="RefSeq" id="WP_350933166.1">
    <property type="nucleotide sequence ID" value="NZ_CP157762.1"/>
</dbReference>
<proteinExistence type="predicted"/>
<dbReference type="PANTHER" id="PTHR43877">
    <property type="entry name" value="AMINOALKYLPHOSPHONATE N-ACETYLTRANSFERASE-RELATED-RELATED"/>
    <property type="match status" value="1"/>
</dbReference>
<name>A0AAU8HFE3_9ACTN</name>
<protein>
    <submittedName>
        <fullName evidence="5">GNAT family N-acetyltransferase</fullName>
    </submittedName>
</protein>
<dbReference type="Pfam" id="PF00583">
    <property type="entry name" value="Acetyltransf_1"/>
    <property type="match status" value="1"/>
</dbReference>
<dbReference type="EMBL" id="CP159342">
    <property type="protein sequence ID" value="XCH74197.1"/>
    <property type="molecule type" value="Genomic_DNA"/>
</dbReference>
<accession>A0AAU8HFE3</accession>
<dbReference type="PANTHER" id="PTHR43877:SF2">
    <property type="entry name" value="AMINOALKYLPHOSPHONATE N-ACETYLTRANSFERASE-RELATED"/>
    <property type="match status" value="1"/>
</dbReference>
<dbReference type="CDD" id="cd04301">
    <property type="entry name" value="NAT_SF"/>
    <property type="match status" value="1"/>
</dbReference>
<organism evidence="5">
    <name type="scientific">Micromonospora sp. CCTCC AA 2012012</name>
    <dbReference type="NCBI Taxonomy" id="3111921"/>
    <lineage>
        <taxon>Bacteria</taxon>
        <taxon>Bacillati</taxon>
        <taxon>Actinomycetota</taxon>
        <taxon>Actinomycetes</taxon>
        <taxon>Micromonosporales</taxon>
        <taxon>Micromonosporaceae</taxon>
        <taxon>Micromonospora</taxon>
    </lineage>
</organism>
<reference evidence="5" key="2">
    <citation type="submission" date="2024-06" db="EMBL/GenBank/DDBJ databases">
        <title>Micromonospora mangrovi CCTCC AA 2012012 genome sequences.</title>
        <authorList>
            <person name="Gao J."/>
        </authorList>
    </citation>
    <scope>NUCLEOTIDE SEQUENCE</scope>
    <source>
        <strain evidence="5">CCTCC AA 2012012</strain>
    </source>
</reference>
<feature type="domain" description="N-acetyltransferase" evidence="3">
    <location>
        <begin position="2"/>
        <end position="163"/>
    </location>
</feature>
<evidence type="ECO:0000313" key="5">
    <source>
        <dbReference type="EMBL" id="XCH74197.1"/>
    </source>
</evidence>
<keyword evidence="2" id="KW-0012">Acyltransferase</keyword>
<reference evidence="4" key="1">
    <citation type="submission" date="2024-01" db="EMBL/GenBank/DDBJ databases">
        <title>The genome sequence of Micromonospora mangrovi CCTCC AA 2012012.</title>
        <authorList>
            <person name="Gao J."/>
        </authorList>
    </citation>
    <scope>NUCLEOTIDE SEQUENCE</scope>
    <source>
        <strain evidence="4">CCTCC AA 2012012</strain>
    </source>
</reference>
<evidence type="ECO:0000256" key="2">
    <source>
        <dbReference type="ARBA" id="ARBA00023315"/>
    </source>
</evidence>
<keyword evidence="1" id="KW-0808">Transferase</keyword>
<dbReference type="InterPro" id="IPR000182">
    <property type="entry name" value="GNAT_dom"/>
</dbReference>
<dbReference type="InterPro" id="IPR016181">
    <property type="entry name" value="Acyl_CoA_acyltransferase"/>
</dbReference>
<dbReference type="Gene3D" id="3.40.630.30">
    <property type="match status" value="1"/>
</dbReference>
<dbReference type="AlphaFoldDB" id="A0AAU8HFE3"/>
<sequence>MIELRTLTPDDWPTWRHLRLAALAEAPHAFGSRLADWQGDGDREERWRGRLGIPGSYNVVALLAGEPVGMASGVPTDEPGVVELISMWVAPAGRGRGVGDELLRDVERWARRVDAEVLRLSVADGNAPATALYERHGLAYTGQVGDLMPDGVHRERVMAKSLR</sequence>
<dbReference type="EMBL" id="CP157762">
    <property type="protein sequence ID" value="XBP93498.1"/>
    <property type="molecule type" value="Genomic_DNA"/>
</dbReference>
<dbReference type="PROSITE" id="PS51186">
    <property type="entry name" value="GNAT"/>
    <property type="match status" value="1"/>
</dbReference>
<evidence type="ECO:0000259" key="3">
    <source>
        <dbReference type="PROSITE" id="PS51186"/>
    </source>
</evidence>
<evidence type="ECO:0000256" key="1">
    <source>
        <dbReference type="ARBA" id="ARBA00022679"/>
    </source>
</evidence>
<dbReference type="InterPro" id="IPR050832">
    <property type="entry name" value="Bact_Acetyltransf"/>
</dbReference>
<dbReference type="GO" id="GO:0016747">
    <property type="term" value="F:acyltransferase activity, transferring groups other than amino-acyl groups"/>
    <property type="evidence" value="ECO:0007669"/>
    <property type="project" value="InterPro"/>
</dbReference>
<dbReference type="SUPFAM" id="SSF55729">
    <property type="entry name" value="Acyl-CoA N-acyltransferases (Nat)"/>
    <property type="match status" value="1"/>
</dbReference>
<evidence type="ECO:0000313" key="4">
    <source>
        <dbReference type="EMBL" id="XBP93498.1"/>
    </source>
</evidence>